<proteinExistence type="predicted"/>
<dbReference type="EMBL" id="JAOB01000027">
    <property type="protein sequence ID" value="EUA65487.1"/>
    <property type="molecule type" value="Genomic_DNA"/>
</dbReference>
<organism evidence="1">
    <name type="scientific">Mycobacterium xenopi 4042</name>
    <dbReference type="NCBI Taxonomy" id="1299334"/>
    <lineage>
        <taxon>Bacteria</taxon>
        <taxon>Bacillati</taxon>
        <taxon>Actinomycetota</taxon>
        <taxon>Actinomycetes</taxon>
        <taxon>Mycobacteriales</taxon>
        <taxon>Mycobacteriaceae</taxon>
        <taxon>Mycobacterium</taxon>
    </lineage>
</organism>
<gene>
    <name evidence="1" type="ORF">I553_10784</name>
</gene>
<reference evidence="1" key="1">
    <citation type="submission" date="2014-01" db="EMBL/GenBank/DDBJ databases">
        <authorList>
            <person name="Brown-Elliot B."/>
            <person name="Wallace R."/>
            <person name="Lenaerts A."/>
            <person name="Ordway D."/>
            <person name="DeGroote M.A."/>
            <person name="Parker T."/>
            <person name="Sizemore C."/>
            <person name="Tallon L.J."/>
            <person name="Sadzewicz L.K."/>
            <person name="Sengamalay N."/>
            <person name="Fraser C.M."/>
            <person name="Hine E."/>
            <person name="Shefchek K.A."/>
            <person name="Das S.P."/>
            <person name="Tettelin H."/>
        </authorList>
    </citation>
    <scope>NUCLEOTIDE SEQUENCE [LARGE SCALE GENOMIC DNA]</scope>
    <source>
        <strain evidence="1">4042</strain>
    </source>
</reference>
<evidence type="ECO:0000313" key="1">
    <source>
        <dbReference type="EMBL" id="EUA65487.1"/>
    </source>
</evidence>
<dbReference type="PATRIC" id="fig|1299334.3.peg.2467"/>
<comment type="caution">
    <text evidence="1">The sequence shown here is derived from an EMBL/GenBank/DDBJ whole genome shotgun (WGS) entry which is preliminary data.</text>
</comment>
<protein>
    <submittedName>
        <fullName evidence="1">Uncharacterized protein</fullName>
    </submittedName>
</protein>
<sequence length="63" mass="6883">MSAAAIPADYTANTGAVPVGLTGAHRERYLILDGAQRLIYRYHYDVCGRLASHCYKLAIGEDL</sequence>
<name>X8DA32_MYCXE</name>
<dbReference type="AlphaFoldDB" id="X8DA32"/>
<accession>X8DA32</accession>